<proteinExistence type="predicted"/>
<sequence>MRWKKPDKVYVKSGDTVVVKLGASECMMSMGLTGKFMPVEILKEDGFGQLRNPETGGNFSMPNPLGWMDFYKDDTGWYSYDVWETGVGHTVTHTNGRFYVYVENKQLYGVQSLRFEEMRDAAREMHSRDIPSAEVRFVENSRFLNNIAWSRSVVVPLDTEVRSHSGRNGLGEYRDTYLDVPTHFNLFAGRYFRKEANA</sequence>
<protein>
    <submittedName>
        <fullName evidence="1">Uncharacterized protein</fullName>
    </submittedName>
</protein>
<gene>
    <name evidence="1" type="ORF">SMALB_6176</name>
</gene>
<dbReference type="RefSeq" id="WP_167503214.1">
    <property type="nucleotide sequence ID" value="NZ_JAALLH010000001.1"/>
</dbReference>
<name>A0A7X6AZ59_STRMQ</name>
<accession>A0A7X6AZ59</accession>
<dbReference type="AlphaFoldDB" id="A0A7X6AZ59"/>
<comment type="caution">
    <text evidence="1">The sequence shown here is derived from an EMBL/GenBank/DDBJ whole genome shotgun (WGS) entry which is preliminary data.</text>
</comment>
<evidence type="ECO:0000313" key="2">
    <source>
        <dbReference type="Proteomes" id="UP000536624"/>
    </source>
</evidence>
<organism evidence="1 2">
    <name type="scientific">Streptomyces malaysiensis</name>
    <dbReference type="NCBI Taxonomy" id="92644"/>
    <lineage>
        <taxon>Bacteria</taxon>
        <taxon>Bacillati</taxon>
        <taxon>Actinomycetota</taxon>
        <taxon>Actinomycetes</taxon>
        <taxon>Kitasatosporales</taxon>
        <taxon>Streptomycetaceae</taxon>
        <taxon>Streptomyces</taxon>
        <taxon>Streptomyces violaceusniger group</taxon>
    </lineage>
</organism>
<reference evidence="1 2" key="1">
    <citation type="submission" date="2020-02" db="EMBL/GenBank/DDBJ databases">
        <title>Streptomyces malaysiensis DSM14702 (JHCC583434, PFL_A843) Genome sequencing and assembly.</title>
        <authorList>
            <person name="Samborskyy M."/>
        </authorList>
    </citation>
    <scope>NUCLEOTIDE SEQUENCE [LARGE SCALE GENOMIC DNA]</scope>
    <source>
        <strain evidence="1 2">DSM 14702</strain>
    </source>
</reference>
<dbReference type="EMBL" id="JAALLH010000001">
    <property type="protein sequence ID" value="NIY68094.1"/>
    <property type="molecule type" value="Genomic_DNA"/>
</dbReference>
<evidence type="ECO:0000313" key="1">
    <source>
        <dbReference type="EMBL" id="NIY68094.1"/>
    </source>
</evidence>
<dbReference type="Proteomes" id="UP000536624">
    <property type="component" value="Unassembled WGS sequence"/>
</dbReference>